<keyword evidence="2" id="KW-0808">Transferase</keyword>
<keyword evidence="10" id="KW-1185">Reference proteome</keyword>
<dbReference type="GO" id="GO:0005524">
    <property type="term" value="F:ATP binding"/>
    <property type="evidence" value="ECO:0007669"/>
    <property type="project" value="UniProtKB-KW"/>
</dbReference>
<evidence type="ECO:0000256" key="2">
    <source>
        <dbReference type="ARBA" id="ARBA00022679"/>
    </source>
</evidence>
<comment type="similarity">
    <text evidence="1">Belongs to the four-carbon acid sugar kinase family.</text>
</comment>
<keyword evidence="4" id="KW-0418">Kinase</keyword>
<gene>
    <name evidence="9" type="ORF">IQ19_00125</name>
</gene>
<evidence type="ECO:0000256" key="1">
    <source>
        <dbReference type="ARBA" id="ARBA00005715"/>
    </source>
</evidence>
<dbReference type="AlphaFoldDB" id="A0A562K5I4"/>
<dbReference type="Pfam" id="PF07005">
    <property type="entry name" value="SBD_N"/>
    <property type="match status" value="1"/>
</dbReference>
<evidence type="ECO:0000259" key="7">
    <source>
        <dbReference type="Pfam" id="PF07005"/>
    </source>
</evidence>
<dbReference type="EMBL" id="VLKI01000001">
    <property type="protein sequence ID" value="TWH90680.1"/>
    <property type="molecule type" value="Genomic_DNA"/>
</dbReference>
<dbReference type="Gene3D" id="3.40.980.20">
    <property type="entry name" value="Four-carbon acid sugar kinase, nucleotide binding domain"/>
    <property type="match status" value="1"/>
</dbReference>
<feature type="domain" description="Four-carbon acid sugar kinase N-terminal" evidence="7">
    <location>
        <begin position="13"/>
        <end position="236"/>
    </location>
</feature>
<accession>A0A562K5I4</accession>
<dbReference type="GO" id="GO:0016301">
    <property type="term" value="F:kinase activity"/>
    <property type="evidence" value="ECO:0007669"/>
    <property type="project" value="UniProtKB-KW"/>
</dbReference>
<proteinExistence type="inferred from homology"/>
<sequence>MAKDVVLVLKKFGIIADDFTGANDSGVQLAKKGLTASVMLDFTEKGIQSNPDVLIVDTDSRAKTQEEAYEAVKKAASLLFEQGYSHIYKKVDSTLRGNIPVELAALETVYHPDIIVVAPAFPKMNRTTVSGHHYVNGELITKTEFGMDPKTPVTESYLPAMLKQHAGKDAALLDLELLRGEKAAILDFIENAISEGKSWIVCDSEREEDLQTIAEIFASLQKKIIWTGSGALVEYLPDALKLTSQSEAGYNEVNVDKTLTISGSLSKVTKKQLSNIRALDQSYFVEINPVQLVNNTIEIEKIISGIYKNYEKNHIVVFVDSSDQNRQAAREAGEALDLSGKQIGERIAKGLGQIANELVTDFPEMNGLILTGGDIAKAACLALGIQEMELHSEVEPGLPFGRLCSKEKSYWAVTKAGGFGSEQSLVNAIHYMTRKVECNESN</sequence>
<name>A0A562K5I4_9BACI</name>
<dbReference type="Proteomes" id="UP000318667">
    <property type="component" value="Unassembled WGS sequence"/>
</dbReference>
<reference evidence="9 10" key="1">
    <citation type="journal article" date="2015" name="Stand. Genomic Sci.">
        <title>Genomic Encyclopedia of Bacterial and Archaeal Type Strains, Phase III: the genomes of soil and plant-associated and newly described type strains.</title>
        <authorList>
            <person name="Whitman W.B."/>
            <person name="Woyke T."/>
            <person name="Klenk H.P."/>
            <person name="Zhou Y."/>
            <person name="Lilburn T.G."/>
            <person name="Beck B.J."/>
            <person name="De Vos P."/>
            <person name="Vandamme P."/>
            <person name="Eisen J.A."/>
            <person name="Garrity G."/>
            <person name="Hugenholtz P."/>
            <person name="Kyrpides N.C."/>
        </authorList>
    </citation>
    <scope>NUCLEOTIDE SEQUENCE [LARGE SCALE GENOMIC DNA]</scope>
    <source>
        <strain evidence="9 10">CGMCC 1.10115</strain>
    </source>
</reference>
<comment type="caution">
    <text evidence="9">The sequence shown here is derived from an EMBL/GenBank/DDBJ whole genome shotgun (WGS) entry which is preliminary data.</text>
</comment>
<keyword evidence="3" id="KW-0547">Nucleotide-binding</keyword>
<dbReference type="Gene3D" id="3.40.50.10840">
    <property type="entry name" value="Putative sugar-binding, N-terminal domain"/>
    <property type="match status" value="1"/>
</dbReference>
<organism evidence="9 10">
    <name type="scientific">Cytobacillus oceanisediminis</name>
    <dbReference type="NCBI Taxonomy" id="665099"/>
    <lineage>
        <taxon>Bacteria</taxon>
        <taxon>Bacillati</taxon>
        <taxon>Bacillota</taxon>
        <taxon>Bacilli</taxon>
        <taxon>Bacillales</taxon>
        <taxon>Bacillaceae</taxon>
        <taxon>Cytobacillus</taxon>
    </lineage>
</organism>
<evidence type="ECO:0000256" key="3">
    <source>
        <dbReference type="ARBA" id="ARBA00022741"/>
    </source>
</evidence>
<evidence type="ECO:0000256" key="6">
    <source>
        <dbReference type="ARBA" id="ARBA00023277"/>
    </source>
</evidence>
<evidence type="ECO:0000256" key="4">
    <source>
        <dbReference type="ARBA" id="ARBA00022777"/>
    </source>
</evidence>
<protein>
    <submittedName>
        <fullName evidence="9">Uncharacterized protein YgbK (DUF1537 family)</fullName>
    </submittedName>
</protein>
<evidence type="ECO:0000256" key="5">
    <source>
        <dbReference type="ARBA" id="ARBA00022840"/>
    </source>
</evidence>
<keyword evidence="6" id="KW-0119">Carbohydrate metabolism</keyword>
<dbReference type="InterPro" id="IPR031475">
    <property type="entry name" value="NBD_C"/>
</dbReference>
<dbReference type="InterPro" id="IPR037051">
    <property type="entry name" value="4-carb_acid_sugar_kinase_N_sf"/>
</dbReference>
<dbReference type="SUPFAM" id="SSF142764">
    <property type="entry name" value="YgbK-like"/>
    <property type="match status" value="1"/>
</dbReference>
<dbReference type="InterPro" id="IPR042213">
    <property type="entry name" value="NBD_C_sf"/>
</dbReference>
<evidence type="ECO:0000313" key="9">
    <source>
        <dbReference type="EMBL" id="TWH90680.1"/>
    </source>
</evidence>
<feature type="domain" description="Four-carbon acid sugar kinase nucleotide binding" evidence="8">
    <location>
        <begin position="259"/>
        <end position="425"/>
    </location>
</feature>
<evidence type="ECO:0000259" key="8">
    <source>
        <dbReference type="Pfam" id="PF17042"/>
    </source>
</evidence>
<evidence type="ECO:0000313" key="10">
    <source>
        <dbReference type="Proteomes" id="UP000318667"/>
    </source>
</evidence>
<keyword evidence="5" id="KW-0067">ATP-binding</keyword>
<dbReference type="Pfam" id="PF17042">
    <property type="entry name" value="NBD_C"/>
    <property type="match status" value="1"/>
</dbReference>
<dbReference type="InterPro" id="IPR010737">
    <property type="entry name" value="4-carb_acid_sugar_kinase_N"/>
</dbReference>